<dbReference type="Proteomes" id="UP000054821">
    <property type="component" value="Unassembled WGS sequence"/>
</dbReference>
<evidence type="ECO:0000256" key="2">
    <source>
        <dbReference type="SAM" id="MobiDB-lite"/>
    </source>
</evidence>
<reference evidence="4 5" key="1">
    <citation type="journal article" date="2016" name="Genome Announc.">
        <title>Draft Whole-Genome Sequence of Trichoderma gamsii T6085, a Promising Biocontrol Agent of Fusarium Head Blight on Wheat.</title>
        <authorList>
            <person name="Baroncelli R."/>
            <person name="Zapparata A."/>
            <person name="Piaggeschi G."/>
            <person name="Sarrocco S."/>
            <person name="Vannacci G."/>
        </authorList>
    </citation>
    <scope>NUCLEOTIDE SEQUENCE [LARGE SCALE GENOMIC DNA]</scope>
    <source>
        <strain evidence="4 5">T6085</strain>
    </source>
</reference>
<dbReference type="RefSeq" id="XP_024404575.1">
    <property type="nucleotide sequence ID" value="XM_024550664.1"/>
</dbReference>
<dbReference type="InterPro" id="IPR029058">
    <property type="entry name" value="AB_hydrolase_fold"/>
</dbReference>
<dbReference type="GeneID" id="29988549"/>
<proteinExistence type="predicted"/>
<keyword evidence="5" id="KW-1185">Reference proteome</keyword>
<feature type="domain" description="Nephrocystin 3-like N-terminal" evidence="3">
    <location>
        <begin position="396"/>
        <end position="576"/>
    </location>
</feature>
<evidence type="ECO:0000313" key="5">
    <source>
        <dbReference type="Proteomes" id="UP000054821"/>
    </source>
</evidence>
<dbReference type="EMBL" id="JPDN02000053">
    <property type="protein sequence ID" value="PON21173.1"/>
    <property type="molecule type" value="Genomic_DNA"/>
</dbReference>
<dbReference type="Gene3D" id="3.40.50.1820">
    <property type="entry name" value="alpha/beta hydrolase"/>
    <property type="match status" value="1"/>
</dbReference>
<keyword evidence="1" id="KW-0677">Repeat</keyword>
<comment type="caution">
    <text evidence="4">The sequence shown here is derived from an EMBL/GenBank/DDBJ whole genome shotgun (WGS) entry which is preliminary data.</text>
</comment>
<evidence type="ECO:0000256" key="1">
    <source>
        <dbReference type="ARBA" id="ARBA00022737"/>
    </source>
</evidence>
<gene>
    <name evidence="4" type="ORF">TGAM01_v209899</name>
</gene>
<dbReference type="Gene3D" id="3.40.50.300">
    <property type="entry name" value="P-loop containing nucleotide triphosphate hydrolases"/>
    <property type="match status" value="1"/>
</dbReference>
<dbReference type="PANTHER" id="PTHR10039">
    <property type="entry name" value="AMELOGENIN"/>
    <property type="match status" value="1"/>
</dbReference>
<dbReference type="PANTHER" id="PTHR10039:SF5">
    <property type="entry name" value="NACHT DOMAIN-CONTAINING PROTEIN"/>
    <property type="match status" value="1"/>
</dbReference>
<evidence type="ECO:0000259" key="3">
    <source>
        <dbReference type="Pfam" id="PF24883"/>
    </source>
</evidence>
<dbReference type="SUPFAM" id="SSF52540">
    <property type="entry name" value="P-loop containing nucleoside triphosphate hydrolases"/>
    <property type="match status" value="1"/>
</dbReference>
<dbReference type="SUPFAM" id="SSF53474">
    <property type="entry name" value="alpha/beta-Hydrolases"/>
    <property type="match status" value="1"/>
</dbReference>
<accession>A0A2P4ZA37</accession>
<name>A0A2P4ZA37_9HYPO</name>
<evidence type="ECO:0000313" key="4">
    <source>
        <dbReference type="EMBL" id="PON21173.1"/>
    </source>
</evidence>
<dbReference type="Pfam" id="PF24883">
    <property type="entry name" value="NPHP3_N"/>
    <property type="match status" value="1"/>
</dbReference>
<protein>
    <recommendedName>
        <fullName evidence="3">Nephrocystin 3-like N-terminal domain-containing protein</fullName>
    </recommendedName>
</protein>
<feature type="region of interest" description="Disordered" evidence="2">
    <location>
        <begin position="865"/>
        <end position="886"/>
    </location>
</feature>
<dbReference type="AlphaFoldDB" id="A0A2P4ZA37"/>
<dbReference type="InterPro" id="IPR027417">
    <property type="entry name" value="P-loop_NTPase"/>
</dbReference>
<organism evidence="4 5">
    <name type="scientific">Trichoderma gamsii</name>
    <dbReference type="NCBI Taxonomy" id="398673"/>
    <lineage>
        <taxon>Eukaryota</taxon>
        <taxon>Fungi</taxon>
        <taxon>Dikarya</taxon>
        <taxon>Ascomycota</taxon>
        <taxon>Pezizomycotina</taxon>
        <taxon>Sordariomycetes</taxon>
        <taxon>Hypocreomycetidae</taxon>
        <taxon>Hypocreales</taxon>
        <taxon>Hypocreaceae</taxon>
        <taxon>Trichoderma</taxon>
    </lineage>
</organism>
<dbReference type="InterPro" id="IPR056884">
    <property type="entry name" value="NPHP3-like_N"/>
</dbReference>
<sequence>MRSRILDTGISVAYEPENGSPIVDVVFVHGLHGHPFKSWAYHLDFPGAHELPATTPVTVGKTERGSVIHRVAVHLRRKSSKAAPIDSTESASPTCTMENGAPVAHIFWPSDLLPKQCPNSRILMFGYDSKITKYAAGAINQNSILSHSKDLLFALCRERIPNRPLIFVAHSLGGIIVKEMLAQSSTSIEPEYKSIVECTAKIVFLGTPHRGSQDVAALGEIARSIISSLGMETTPTILDALGLKSSDLNRAQEQFSKLWQEYDFQVKTFQEGLSLAKLGKKIVPDYSSSIGDHREHSETLQANHQQMCRYSGIDDPNYRKIAGELYSIYSSLARLNSTKPRRSRQTQSPGSILSATSSKELLHVTNDTQVNDVCLGSLWFPAINTRHQSLEKPADNTCSWLFNHVIYQEWFNGSDRQKNHGLLWLKGKPGSGKSILIKEAFRRAALEQDESNHCSAAFFFCANGNKLERSCLGLFKSLLYQLLPEDRMQIKRLQKLWEKKKVPYSGAATVAWQETELESFFESMFMDQPRKKTIIFIDAIDECDEPKIRPMVYFWRKVTSSAYNQGVDLNVCLSSRHFPTITLSNCPEIIIEQHNSHDIATYVDYKFQLGIVTQIPQWELLRDTILRKSAGIFLWVALVMEDVIKSWDNGYGMPFLIKQVMDIPDALETLFSNMFSNLNPEMRELTIKFFQWAILATAPLRLHEWHHVMAFIRQPALSSLKEWRQSVNFTENDEQLEKQIRSVSRGLVEVKRVAADDFQDSGVEKISVYAGAGSLNQENGNTRIVQVIHESVRDFFLKGNGFSVLDSNLRLNPIGIGHLSIMNTCLDYLNIAELDALVEARIHAAKSQDRQLLSDCMRGLTESICSTNSSSDSSFERDRDLKNSNTGLSQYHQLSMKRGENTSVFAMLKSFDYTPNIEPNIDVVEWVKQGHPVSARSSSLRSFTHVSLAHSSEISRPQRLKDYPALLSYATVKLFAHAKLADDVGADPSPIVKRLIDEITWARWIALKEDIPQGTKFVTYAANRGISSWVKVILHDTTTKLPSPSSVIVGDVKFAVSQLKTTINV</sequence>